<feature type="signal peptide" evidence="1">
    <location>
        <begin position="1"/>
        <end position="21"/>
    </location>
</feature>
<sequence length="565" mass="65107">MRCPVLICCLVFLLASDKGSGGRDSSREALHRSCVRRRQRGGGTERETGPYLAFQNLFRTDGSRRREENRGCRSRLGVGAIEETYGSGPGMDVLWTEETKKQKHALTWRANFTRVGEGVGGGAAFRIREPYERVAEWFRDPSRVVEGFFFPQYLTRLDLENERIPTDVRDYFARDALGSHISESDTQSALRLLRKRSEERGQVEMEKDELLRQVTLQETEGTEDFEFQLPSEKQGLVAKYLLNTGRKLTFFVDSVLDFQLSSPLCLVEAWREEEEKKDTDGGDGPRKAKIRFKVSKPYIRGISKVLGKGFMDRFELDISGTLSATSVVEEHFWGRDERHWSSLFHLQDFLQNFTSIEVDMGVKVRAKTPRLLWNPKLDRQLKAAFAVECNRQMYGAFKRWESDSIMWAIRRFHDGPRVLQAYERNVLATYRKVARRPVWPHIWNTWLHAWRPGPDFTGNLEMLQDLGLIETYKLMKYKPLPGLGTDDDEPPLDDTTIAQTNFRAQPSTEQALGMVGEVYKHGVFSPYAPGGHRAQKPCDEYYLNFTAAGAIPSYREKWRRRVDVS</sequence>
<proteinExistence type="predicted"/>
<dbReference type="VEuPathDB" id="CryptoDB:Cvel_11568"/>
<evidence type="ECO:0000313" key="2">
    <source>
        <dbReference type="EMBL" id="CEM52871.1"/>
    </source>
</evidence>
<evidence type="ECO:0000256" key="1">
    <source>
        <dbReference type="SAM" id="SignalP"/>
    </source>
</evidence>
<name>A0A0G4I7C7_9ALVE</name>
<gene>
    <name evidence="2" type="ORF">Cvel_11568</name>
</gene>
<dbReference type="AlphaFoldDB" id="A0A0G4I7C7"/>
<accession>A0A0G4I7C7</accession>
<keyword evidence="1" id="KW-0732">Signal</keyword>
<protein>
    <submittedName>
        <fullName evidence="2">Uncharacterized protein</fullName>
    </submittedName>
</protein>
<reference evidence="2" key="1">
    <citation type="submission" date="2014-11" db="EMBL/GenBank/DDBJ databases">
        <authorList>
            <person name="Otto D Thomas"/>
            <person name="Naeem Raeece"/>
        </authorList>
    </citation>
    <scope>NUCLEOTIDE SEQUENCE</scope>
</reference>
<feature type="chain" id="PRO_5005192290" evidence="1">
    <location>
        <begin position="22"/>
        <end position="565"/>
    </location>
</feature>
<dbReference type="EMBL" id="CDMZ01005405">
    <property type="protein sequence ID" value="CEM52871.1"/>
    <property type="molecule type" value="Genomic_DNA"/>
</dbReference>
<organism evidence="2">
    <name type="scientific">Chromera velia CCMP2878</name>
    <dbReference type="NCBI Taxonomy" id="1169474"/>
    <lineage>
        <taxon>Eukaryota</taxon>
        <taxon>Sar</taxon>
        <taxon>Alveolata</taxon>
        <taxon>Colpodellida</taxon>
        <taxon>Chromeraceae</taxon>
        <taxon>Chromera</taxon>
    </lineage>
</organism>